<evidence type="ECO:0000313" key="3">
    <source>
        <dbReference type="Proteomes" id="UP000000600"/>
    </source>
</evidence>
<accession>A0D303</accession>
<dbReference type="AlphaFoldDB" id="A0D303"/>
<dbReference type="Proteomes" id="UP000000600">
    <property type="component" value="Unassembled WGS sequence"/>
</dbReference>
<dbReference type="KEGG" id="ptm:GSPATT00012905001"/>
<organism evidence="2 3">
    <name type="scientific">Paramecium tetraurelia</name>
    <dbReference type="NCBI Taxonomy" id="5888"/>
    <lineage>
        <taxon>Eukaryota</taxon>
        <taxon>Sar</taxon>
        <taxon>Alveolata</taxon>
        <taxon>Ciliophora</taxon>
        <taxon>Intramacronucleata</taxon>
        <taxon>Oligohymenophorea</taxon>
        <taxon>Peniculida</taxon>
        <taxon>Parameciidae</taxon>
        <taxon>Paramecium</taxon>
    </lineage>
</organism>
<evidence type="ECO:0000256" key="1">
    <source>
        <dbReference type="SAM" id="MobiDB-lite"/>
    </source>
</evidence>
<name>A0D303_PARTE</name>
<feature type="region of interest" description="Disordered" evidence="1">
    <location>
        <begin position="322"/>
        <end position="355"/>
    </location>
</feature>
<dbReference type="InParanoid" id="A0D303"/>
<proteinExistence type="predicted"/>
<dbReference type="HOGENOM" id="CLU_742843_0_0_1"/>
<dbReference type="OMA" id="YFECKEY"/>
<protein>
    <submittedName>
        <fullName evidence="2">Uncharacterized protein</fullName>
    </submittedName>
</protein>
<sequence length="373" mass="44542">MLLLFHQHTSYNPEYEKQSLKPNCSQNVILKAMHASLYNKYSYAQNYYYTNNLNMIINNQGRPSIIHIYEKEYFECKEYLNKYHDKQVTQKLKKLISIHKQTLNAPRYFLEPISLDLLVDKNYTKKRKLRQRNLQQKQQTQYNNNNNGKFNLVNQFLKMKLISFDPILKDLNDSKPTTMQFVDMLKEYNAYNKQYRNAQFIIEMEQHQKQSVLDDNVKIKQFNEIVSFNKNSNLSGSTRLSSTRIQKEPNIRNILMQHYTSLNYQNFINQRILQQDEKHLSTNKAIFKNTTNQENLQKCNNKVQLTQYKKKQPQPIDVMMESMRSQQQQQQIQSSRANPENKRIQSKPFLSPKGQVTSNINFRRVPSNITKLR</sequence>
<reference evidence="2 3" key="1">
    <citation type="journal article" date="2006" name="Nature">
        <title>Global trends of whole-genome duplications revealed by the ciliate Paramecium tetraurelia.</title>
        <authorList>
            <consortium name="Genoscope"/>
            <person name="Aury J.-M."/>
            <person name="Jaillon O."/>
            <person name="Duret L."/>
            <person name="Noel B."/>
            <person name="Jubin C."/>
            <person name="Porcel B.M."/>
            <person name="Segurens B."/>
            <person name="Daubin V."/>
            <person name="Anthouard V."/>
            <person name="Aiach N."/>
            <person name="Arnaiz O."/>
            <person name="Billaut A."/>
            <person name="Beisson J."/>
            <person name="Blanc I."/>
            <person name="Bouhouche K."/>
            <person name="Camara F."/>
            <person name="Duharcourt S."/>
            <person name="Guigo R."/>
            <person name="Gogendeau D."/>
            <person name="Katinka M."/>
            <person name="Keller A.-M."/>
            <person name="Kissmehl R."/>
            <person name="Klotz C."/>
            <person name="Koll F."/>
            <person name="Le Moue A."/>
            <person name="Lepere C."/>
            <person name="Malinsky S."/>
            <person name="Nowacki M."/>
            <person name="Nowak J.K."/>
            <person name="Plattner H."/>
            <person name="Poulain J."/>
            <person name="Ruiz F."/>
            <person name="Serrano V."/>
            <person name="Zagulski M."/>
            <person name="Dessen P."/>
            <person name="Betermier M."/>
            <person name="Weissenbach J."/>
            <person name="Scarpelli C."/>
            <person name="Schachter V."/>
            <person name="Sperling L."/>
            <person name="Meyer E."/>
            <person name="Cohen J."/>
            <person name="Wincker P."/>
        </authorList>
    </citation>
    <scope>NUCLEOTIDE SEQUENCE [LARGE SCALE GENOMIC DNA]</scope>
    <source>
        <strain evidence="2 3">Stock d4-2</strain>
    </source>
</reference>
<evidence type="ECO:0000313" key="2">
    <source>
        <dbReference type="EMBL" id="CAK77420.1"/>
    </source>
</evidence>
<dbReference type="GeneID" id="5030602"/>
<keyword evidence="3" id="KW-1185">Reference proteome</keyword>
<dbReference type="EMBL" id="CT868274">
    <property type="protein sequence ID" value="CAK77420.1"/>
    <property type="molecule type" value="Genomic_DNA"/>
</dbReference>
<dbReference type="RefSeq" id="XP_001444817.1">
    <property type="nucleotide sequence ID" value="XM_001444780.1"/>
</dbReference>
<feature type="compositionally biased region" description="Low complexity" evidence="1">
    <location>
        <begin position="325"/>
        <end position="335"/>
    </location>
</feature>
<dbReference type="OrthoDB" id="10324061at2759"/>
<gene>
    <name evidence="2" type="ORF">GSPATT00012905001</name>
</gene>